<proteinExistence type="predicted"/>
<evidence type="ECO:0000259" key="2">
    <source>
        <dbReference type="Pfam" id="PF00930"/>
    </source>
</evidence>
<accession>A0ABU3Q942</accession>
<dbReference type="Gene3D" id="3.40.50.1820">
    <property type="entry name" value="alpha/beta hydrolase"/>
    <property type="match status" value="1"/>
</dbReference>
<name>A0ABU3Q942_9SPHN</name>
<comment type="caution">
    <text evidence="3">The sequence shown here is derived from an EMBL/GenBank/DDBJ whole genome shotgun (WGS) entry which is preliminary data.</text>
</comment>
<dbReference type="Gene3D" id="2.140.10.30">
    <property type="entry name" value="Dipeptidylpeptidase IV, N-terminal domain"/>
    <property type="match status" value="1"/>
</dbReference>
<evidence type="ECO:0000313" key="4">
    <source>
        <dbReference type="Proteomes" id="UP001259572"/>
    </source>
</evidence>
<dbReference type="InterPro" id="IPR050278">
    <property type="entry name" value="Serine_Prot_S9B/DPPIV"/>
</dbReference>
<dbReference type="SUPFAM" id="SSF53474">
    <property type="entry name" value="alpha/beta-Hydrolases"/>
    <property type="match status" value="1"/>
</dbReference>
<keyword evidence="4" id="KW-1185">Reference proteome</keyword>
<evidence type="ECO:0000259" key="1">
    <source>
        <dbReference type="Pfam" id="PF00326"/>
    </source>
</evidence>
<feature type="domain" description="Peptidase S9 prolyl oligopeptidase catalytic" evidence="1">
    <location>
        <begin position="556"/>
        <end position="745"/>
    </location>
</feature>
<sequence length="749" mass="83068">MDSLQEAETFDKLLDIASLVKGGRVAANWLPDGRFWYIEGAPTDTRVKIFDPTTKSLSDLFDTKQVREAFRNTIGRDAPYAGLPFNTCQIGPDGSATFSVDGDEYRLKDGRLAKLPKPSMMETHFGVDAKSRATPKMMQRPGIFSDGTPVPEALSPDGARFASLKDGDIHIRSVCDGRYDRLTDDAEPDNGWDVESLRMGISSSGSIMYLSVNPWSPDGGRLYATRWDARRVGSFSRIRYLRHFDEVETIRMTRVGDAMAVVQPYIFDIYSGARVRIELDPTDKFILLLGWSANGDSVYLFEASRDMRDLRVLEANAATGEVRCLFSESGETFIRIQHEVLGGRSGCTILPNGQGFLWESERTGWKHLYHYNLDGKLVRQLTEGDWPVGDVLTVDPAGGIVYFSAGIDQQRPYDIHLCRVTLAGGKVERLTEEAGIHDIQFAPDFSCFVDTVQRPDLPPRSSVRGMDGALWHAFPPADISALDALGWSPPEQVVMKAADGETDLWGVLHKPIDFDPSRKYPVIEYIYGGPQAAMVEHKFLPLAMSKMSGLNHALPALGYLVFVVDARGTPRRSKAFQDAVFGDWRHKVTADHAAALRHLAAQRSYVDLDRVGMWGHSWGGYFTTANMLDNPDLYRAGVASAPGYDPFGLFLYEPYIGGLPSAKTRAAYEAANLFKDAHGLQGALMIVAGMNDLAVFHDAVKMTNTLIEAGKIHEFVPLPNQHHGYGAAHEDYFVRKLVGHFDEHLMAAE</sequence>
<dbReference type="InterPro" id="IPR029058">
    <property type="entry name" value="AB_hydrolase_fold"/>
</dbReference>
<dbReference type="RefSeq" id="WP_315727020.1">
    <property type="nucleotide sequence ID" value="NZ_JAVUPU010000006.1"/>
</dbReference>
<dbReference type="Proteomes" id="UP001259572">
    <property type="component" value="Unassembled WGS sequence"/>
</dbReference>
<evidence type="ECO:0000313" key="3">
    <source>
        <dbReference type="EMBL" id="MDT9599924.1"/>
    </source>
</evidence>
<dbReference type="InterPro" id="IPR002469">
    <property type="entry name" value="Peptidase_S9B_N"/>
</dbReference>
<dbReference type="InterPro" id="IPR001375">
    <property type="entry name" value="Peptidase_S9_cat"/>
</dbReference>
<protein>
    <submittedName>
        <fullName evidence="3">DPP IV N-terminal domain-containing protein</fullName>
    </submittedName>
</protein>
<reference evidence="3 4" key="1">
    <citation type="submission" date="2023-05" db="EMBL/GenBank/DDBJ databases">
        <authorList>
            <person name="Guo Y."/>
        </authorList>
    </citation>
    <scope>NUCLEOTIDE SEQUENCE [LARGE SCALE GENOMIC DNA]</scope>
    <source>
        <strain evidence="3 4">GR2756</strain>
    </source>
</reference>
<organism evidence="3 4">
    <name type="scientific">Sphingosinicella rhizophila</name>
    <dbReference type="NCBI Taxonomy" id="3050082"/>
    <lineage>
        <taxon>Bacteria</taxon>
        <taxon>Pseudomonadati</taxon>
        <taxon>Pseudomonadota</taxon>
        <taxon>Alphaproteobacteria</taxon>
        <taxon>Sphingomonadales</taxon>
        <taxon>Sphingosinicellaceae</taxon>
        <taxon>Sphingosinicella</taxon>
    </lineage>
</organism>
<dbReference type="PANTHER" id="PTHR11731">
    <property type="entry name" value="PROTEASE FAMILY S9B,C DIPEPTIDYL-PEPTIDASE IV-RELATED"/>
    <property type="match status" value="1"/>
</dbReference>
<feature type="domain" description="Dipeptidylpeptidase IV N-terminal" evidence="2">
    <location>
        <begin position="140"/>
        <end position="459"/>
    </location>
</feature>
<dbReference type="EMBL" id="JAVUPU010000006">
    <property type="protein sequence ID" value="MDT9599924.1"/>
    <property type="molecule type" value="Genomic_DNA"/>
</dbReference>
<dbReference type="Pfam" id="PF00930">
    <property type="entry name" value="DPPIV_N"/>
    <property type="match status" value="1"/>
</dbReference>
<dbReference type="PANTHER" id="PTHR11731:SF193">
    <property type="entry name" value="DIPEPTIDYL PEPTIDASE 9"/>
    <property type="match status" value="1"/>
</dbReference>
<gene>
    <name evidence="3" type="ORF">RQX22_13260</name>
</gene>
<dbReference type="SUPFAM" id="SSF82171">
    <property type="entry name" value="DPP6 N-terminal domain-like"/>
    <property type="match status" value="1"/>
</dbReference>
<dbReference type="Pfam" id="PF00326">
    <property type="entry name" value="Peptidase_S9"/>
    <property type="match status" value="1"/>
</dbReference>